<dbReference type="RefSeq" id="WP_311514549.1">
    <property type="nucleotide sequence ID" value="NZ_JAVREP010000036.1"/>
</dbReference>
<dbReference type="Pfam" id="PF21234">
    <property type="entry name" value="Phosphatase-like_N"/>
    <property type="match status" value="1"/>
</dbReference>
<dbReference type="InterPro" id="IPR023485">
    <property type="entry name" value="Ptyr_pPase"/>
</dbReference>
<evidence type="ECO:0000256" key="1">
    <source>
        <dbReference type="ARBA" id="ARBA00022849"/>
    </source>
</evidence>
<dbReference type="SUPFAM" id="SSF52788">
    <property type="entry name" value="Phosphotyrosine protein phosphatases I"/>
    <property type="match status" value="1"/>
</dbReference>
<sequence length="214" mass="23757">MTAQPRQFTVDQQYALGVASRRLAEEFTGVFNTETIERFLHSSYDQFAARATIAQFLPLLAERFARQRLGALARVENKVDDGRPVVLFLCTHNAGRSQMAMGFFRHLTGDRAIAWSGGSEPGREVNPAAVAAMNEVGIDISTEFPKPWTDEVVRAADVVVSMGCGDACPVFPGKRYEEWTLEDPDGRDLAAVRPIRDDIEERVRALLAELEITV</sequence>
<dbReference type="CDD" id="cd16345">
    <property type="entry name" value="LMWP_ArsC"/>
    <property type="match status" value="1"/>
</dbReference>
<accession>A0ABU2MHE4</accession>
<dbReference type="PANTHER" id="PTHR43428">
    <property type="entry name" value="ARSENATE REDUCTASE"/>
    <property type="match status" value="1"/>
</dbReference>
<keyword evidence="1" id="KW-0059">Arsenical resistance</keyword>
<evidence type="ECO:0000259" key="2">
    <source>
        <dbReference type="SMART" id="SM00226"/>
    </source>
</evidence>
<dbReference type="GO" id="GO:0030612">
    <property type="term" value="F:arsenate reductase (thioredoxin) activity"/>
    <property type="evidence" value="ECO:0007669"/>
    <property type="project" value="UniProtKB-EC"/>
</dbReference>
<dbReference type="Proteomes" id="UP001183390">
    <property type="component" value="Unassembled WGS sequence"/>
</dbReference>
<feature type="domain" description="Phosphotyrosine protein phosphatase I" evidence="2">
    <location>
        <begin position="84"/>
        <end position="209"/>
    </location>
</feature>
<dbReference type="Pfam" id="PF01451">
    <property type="entry name" value="LMWPc"/>
    <property type="match status" value="1"/>
</dbReference>
<dbReference type="SMART" id="SM00226">
    <property type="entry name" value="LMWPc"/>
    <property type="match status" value="1"/>
</dbReference>
<evidence type="ECO:0000313" key="3">
    <source>
        <dbReference type="EMBL" id="MDT0332116.1"/>
    </source>
</evidence>
<reference evidence="4" key="1">
    <citation type="submission" date="2023-07" db="EMBL/GenBank/DDBJ databases">
        <title>30 novel species of actinomycetes from the DSMZ collection.</title>
        <authorList>
            <person name="Nouioui I."/>
        </authorList>
    </citation>
    <scope>NUCLEOTIDE SEQUENCE [LARGE SCALE GENOMIC DNA]</scope>
    <source>
        <strain evidence="4">DSM 44743</strain>
    </source>
</reference>
<organism evidence="3 4">
    <name type="scientific">Nocardiopsis lambiniae</name>
    <dbReference type="NCBI Taxonomy" id="3075539"/>
    <lineage>
        <taxon>Bacteria</taxon>
        <taxon>Bacillati</taxon>
        <taxon>Actinomycetota</taxon>
        <taxon>Actinomycetes</taxon>
        <taxon>Streptosporangiales</taxon>
        <taxon>Nocardiopsidaceae</taxon>
        <taxon>Nocardiopsis</taxon>
    </lineage>
</organism>
<keyword evidence="4" id="KW-1185">Reference proteome</keyword>
<dbReference type="NCBIfam" id="NF046112">
    <property type="entry name" value="MSMEG_6209_Nter"/>
    <property type="match status" value="1"/>
</dbReference>
<gene>
    <name evidence="3" type="ORF">RM479_27215</name>
</gene>
<protein>
    <submittedName>
        <fullName evidence="3">Arsenate reductase ArsC</fullName>
        <ecNumber evidence="3">1.20.4.4</ecNumber>
    </submittedName>
</protein>
<proteinExistence type="predicted"/>
<dbReference type="EMBL" id="JAVREP010000036">
    <property type="protein sequence ID" value="MDT0332116.1"/>
    <property type="molecule type" value="Genomic_DNA"/>
</dbReference>
<dbReference type="Gene3D" id="1.10.8.1060">
    <property type="entry name" value="Corynebacterium glutamicum thioredoxin-dependent arsenate reductase, N-terminal domain"/>
    <property type="match status" value="1"/>
</dbReference>
<comment type="caution">
    <text evidence="3">The sequence shown here is derived from an EMBL/GenBank/DDBJ whole genome shotgun (WGS) entry which is preliminary data.</text>
</comment>
<evidence type="ECO:0000313" key="4">
    <source>
        <dbReference type="Proteomes" id="UP001183390"/>
    </source>
</evidence>
<name>A0ABU2MHE4_9ACTN</name>
<dbReference type="Gene3D" id="3.40.50.2300">
    <property type="match status" value="1"/>
</dbReference>
<dbReference type="InterPro" id="IPR048716">
    <property type="entry name" value="Phosphatase-like_N"/>
</dbReference>
<dbReference type="PANTHER" id="PTHR43428:SF1">
    <property type="entry name" value="ARSENATE REDUCTASE"/>
    <property type="match status" value="1"/>
</dbReference>
<keyword evidence="3" id="KW-0560">Oxidoreductase</keyword>
<dbReference type="InterPro" id="IPR036196">
    <property type="entry name" value="Ptyr_pPase_sf"/>
</dbReference>
<dbReference type="EC" id="1.20.4.4" evidence="3"/>